<dbReference type="RefSeq" id="WP_207678743.1">
    <property type="nucleotide sequence ID" value="NZ_CP061800.1"/>
</dbReference>
<keyword evidence="4" id="KW-1185">Reference proteome</keyword>
<sequence length="91" mass="10817">MDDYTITFARSARKELENLDSASVGNIFSRIEKLAEVPRPRGCSKIQGRKNLWRIREGKYRIIYSVDDKKRLIDIIAIRHRREAYRAMRFS</sequence>
<accession>A0A975BS82</accession>
<proteinExistence type="inferred from homology"/>
<comment type="similarity">
    <text evidence="1">Belongs to the RelE toxin family.</text>
</comment>
<evidence type="ECO:0000256" key="2">
    <source>
        <dbReference type="ARBA" id="ARBA00022649"/>
    </source>
</evidence>
<dbReference type="KEGG" id="dmm:dnm_066960"/>
<dbReference type="PANTHER" id="PTHR35601">
    <property type="entry name" value="TOXIN RELE"/>
    <property type="match status" value="1"/>
</dbReference>
<dbReference type="PANTHER" id="PTHR35601:SF1">
    <property type="entry name" value="TOXIN RELE"/>
    <property type="match status" value="1"/>
</dbReference>
<keyword evidence="2" id="KW-1277">Toxin-antitoxin system</keyword>
<dbReference type="Pfam" id="PF05016">
    <property type="entry name" value="ParE_toxin"/>
    <property type="match status" value="1"/>
</dbReference>
<name>A0A975BS82_9BACT</name>
<dbReference type="Gene3D" id="3.30.2310.20">
    <property type="entry name" value="RelE-like"/>
    <property type="match status" value="1"/>
</dbReference>
<protein>
    <submittedName>
        <fullName evidence="3">Toxin-antitoxin system, toxin component domain-containing protein, RelE/ParE-like</fullName>
    </submittedName>
</protein>
<dbReference type="EMBL" id="CP061800">
    <property type="protein sequence ID" value="QTA90635.1"/>
    <property type="molecule type" value="Genomic_DNA"/>
</dbReference>
<reference evidence="3" key="1">
    <citation type="journal article" date="2021" name="Microb. Physiol.">
        <title>Proteogenomic Insights into the Physiology of Marine, Sulfate-Reducing, Filamentous Desulfonema limicola and Desulfonema magnum.</title>
        <authorList>
            <person name="Schnaars V."/>
            <person name="Wohlbrand L."/>
            <person name="Scheve S."/>
            <person name="Hinrichs C."/>
            <person name="Reinhardt R."/>
            <person name="Rabus R."/>
        </authorList>
    </citation>
    <scope>NUCLEOTIDE SEQUENCE</scope>
    <source>
        <strain evidence="3">4be13</strain>
    </source>
</reference>
<dbReference type="Proteomes" id="UP000663722">
    <property type="component" value="Chromosome"/>
</dbReference>
<gene>
    <name evidence="3" type="ORF">dnm_066960</name>
</gene>
<dbReference type="InterPro" id="IPR007712">
    <property type="entry name" value="RelE/ParE_toxin"/>
</dbReference>
<evidence type="ECO:0000313" key="4">
    <source>
        <dbReference type="Proteomes" id="UP000663722"/>
    </source>
</evidence>
<evidence type="ECO:0000313" key="3">
    <source>
        <dbReference type="EMBL" id="QTA90635.1"/>
    </source>
</evidence>
<evidence type="ECO:0000256" key="1">
    <source>
        <dbReference type="ARBA" id="ARBA00006226"/>
    </source>
</evidence>
<dbReference type="AlphaFoldDB" id="A0A975BS82"/>
<organism evidence="3 4">
    <name type="scientific">Desulfonema magnum</name>
    <dbReference type="NCBI Taxonomy" id="45655"/>
    <lineage>
        <taxon>Bacteria</taxon>
        <taxon>Pseudomonadati</taxon>
        <taxon>Thermodesulfobacteriota</taxon>
        <taxon>Desulfobacteria</taxon>
        <taxon>Desulfobacterales</taxon>
        <taxon>Desulfococcaceae</taxon>
        <taxon>Desulfonema</taxon>
    </lineage>
</organism>
<dbReference type="SUPFAM" id="SSF143011">
    <property type="entry name" value="RelE-like"/>
    <property type="match status" value="1"/>
</dbReference>
<dbReference type="InterPro" id="IPR035093">
    <property type="entry name" value="RelE/ParE_toxin_dom_sf"/>
</dbReference>